<sequence>MKTICRRTLGRLVAGSALAVAGLVVSGLGGPAFADPPALRIGVTISTTGQGAALGIPEKNTLDVVAREIGGTRLEIIQLDDAGDPTNATTNARRLATEDKVDVLIGSSVTPATIAVANVAFESAVPHFALSPMAFQPGRDKWTFVMPQPVPLMAKGLFENMTAKGVKTVGIIGFSDSWGDLWVKEFKASGEPMGLKMVADERYARADTSVAGQVLKLLAAKPDAVLVGASGTAAALPVIALRQRGYTGPIYQTHGAVTRDFIRIAGKAAEGVIFVSGPVIVAAKQADGALTKAPGVAYTAAYEAKFGAGTITQFGAHMYDVFELLKRAVPVALKSAEPGTQAFRDALRDALETEVEMAASQAVYSYGPGNHYGVDGRGRILVTVKDGDWAVVE</sequence>
<dbReference type="InterPro" id="IPR028081">
    <property type="entry name" value="Leu-bd"/>
</dbReference>
<dbReference type="EMBL" id="VWPL01000001">
    <property type="protein sequence ID" value="KAA5603537.1"/>
    <property type="molecule type" value="Genomic_DNA"/>
</dbReference>
<comment type="caution">
    <text evidence="5">The sequence shown here is derived from an EMBL/GenBank/DDBJ whole genome shotgun (WGS) entry which is preliminary data.</text>
</comment>
<dbReference type="Proteomes" id="UP000323886">
    <property type="component" value="Unassembled WGS sequence"/>
</dbReference>
<evidence type="ECO:0000259" key="4">
    <source>
        <dbReference type="Pfam" id="PF13458"/>
    </source>
</evidence>
<evidence type="ECO:0000313" key="5">
    <source>
        <dbReference type="EMBL" id="KAA5603537.1"/>
    </source>
</evidence>
<accession>A0A5M6I6N2</accession>
<dbReference type="Gene3D" id="3.40.50.2300">
    <property type="match status" value="2"/>
</dbReference>
<proteinExistence type="inferred from homology"/>
<dbReference type="OrthoDB" id="9147078at2"/>
<comment type="similarity">
    <text evidence="1">Belongs to the leucine-binding protein family.</text>
</comment>
<dbReference type="GO" id="GO:0006865">
    <property type="term" value="P:amino acid transport"/>
    <property type="evidence" value="ECO:0007669"/>
    <property type="project" value="UniProtKB-KW"/>
</dbReference>
<dbReference type="InterPro" id="IPR028082">
    <property type="entry name" value="Peripla_BP_I"/>
</dbReference>
<feature type="domain" description="Leucine-binding protein" evidence="4">
    <location>
        <begin position="39"/>
        <end position="349"/>
    </location>
</feature>
<gene>
    <name evidence="5" type="ORF">F1193_00115</name>
</gene>
<evidence type="ECO:0000313" key="6">
    <source>
        <dbReference type="Proteomes" id="UP000323886"/>
    </source>
</evidence>
<name>A0A5M6I6N2_9HYPH</name>
<dbReference type="PANTHER" id="PTHR30483:SF38">
    <property type="entry name" value="BLR7848 PROTEIN"/>
    <property type="match status" value="1"/>
</dbReference>
<dbReference type="PANTHER" id="PTHR30483">
    <property type="entry name" value="LEUCINE-SPECIFIC-BINDING PROTEIN"/>
    <property type="match status" value="1"/>
</dbReference>
<organism evidence="5 6">
    <name type="scientific">Blastochloris sulfoviridis</name>
    <dbReference type="NCBI Taxonomy" id="50712"/>
    <lineage>
        <taxon>Bacteria</taxon>
        <taxon>Pseudomonadati</taxon>
        <taxon>Pseudomonadota</taxon>
        <taxon>Alphaproteobacteria</taxon>
        <taxon>Hyphomicrobiales</taxon>
        <taxon>Blastochloridaceae</taxon>
        <taxon>Blastochloris</taxon>
    </lineage>
</organism>
<reference evidence="5 6" key="1">
    <citation type="submission" date="2019-09" db="EMBL/GenBank/DDBJ databases">
        <title>Draft Whole-Genome sequence of Blastochloris sulfoviridis DSM 729.</title>
        <authorList>
            <person name="Meyer T.E."/>
            <person name="Kyndt J.A."/>
        </authorList>
    </citation>
    <scope>NUCLEOTIDE SEQUENCE [LARGE SCALE GENOMIC DNA]</scope>
    <source>
        <strain evidence="5 6">DSM 729</strain>
    </source>
</reference>
<keyword evidence="3" id="KW-0029">Amino-acid transport</keyword>
<dbReference type="InterPro" id="IPR051010">
    <property type="entry name" value="BCAA_transport"/>
</dbReference>
<keyword evidence="3" id="KW-0813">Transport</keyword>
<keyword evidence="6" id="KW-1185">Reference proteome</keyword>
<dbReference type="CDD" id="cd06333">
    <property type="entry name" value="PBP1_ABC_RPA1789-like"/>
    <property type="match status" value="1"/>
</dbReference>
<dbReference type="AlphaFoldDB" id="A0A5M6I6N2"/>
<evidence type="ECO:0000256" key="1">
    <source>
        <dbReference type="ARBA" id="ARBA00010062"/>
    </source>
</evidence>
<dbReference type="Pfam" id="PF13458">
    <property type="entry name" value="Peripla_BP_6"/>
    <property type="match status" value="1"/>
</dbReference>
<keyword evidence="2" id="KW-0732">Signal</keyword>
<dbReference type="SUPFAM" id="SSF53822">
    <property type="entry name" value="Periplasmic binding protein-like I"/>
    <property type="match status" value="1"/>
</dbReference>
<evidence type="ECO:0000256" key="3">
    <source>
        <dbReference type="ARBA" id="ARBA00022970"/>
    </source>
</evidence>
<dbReference type="RefSeq" id="WP_150095647.1">
    <property type="nucleotide sequence ID" value="NZ_VWPL01000001.1"/>
</dbReference>
<evidence type="ECO:0000256" key="2">
    <source>
        <dbReference type="ARBA" id="ARBA00022729"/>
    </source>
</evidence>
<protein>
    <submittedName>
        <fullName evidence="5">ABC transporter substrate-binding protein</fullName>
    </submittedName>
</protein>